<evidence type="ECO:0000313" key="5">
    <source>
        <dbReference type="Proteomes" id="UP001595797"/>
    </source>
</evidence>
<dbReference type="SUPFAM" id="SSF53955">
    <property type="entry name" value="Lysozyme-like"/>
    <property type="match status" value="1"/>
</dbReference>
<evidence type="ECO:0000256" key="1">
    <source>
        <dbReference type="SAM" id="Phobius"/>
    </source>
</evidence>
<evidence type="ECO:0000259" key="2">
    <source>
        <dbReference type="Pfam" id="PF01464"/>
    </source>
</evidence>
<keyword evidence="5" id="KW-1185">Reference proteome</keyword>
<dbReference type="InterPro" id="IPR008258">
    <property type="entry name" value="Transglycosylase_SLT_dom_1"/>
</dbReference>
<dbReference type="CDD" id="cd12797">
    <property type="entry name" value="M23_peptidase"/>
    <property type="match status" value="1"/>
</dbReference>
<feature type="domain" description="M23ase beta-sheet core" evidence="3">
    <location>
        <begin position="252"/>
        <end position="348"/>
    </location>
</feature>
<dbReference type="EMBL" id="JBHSIW010000014">
    <property type="protein sequence ID" value="MFC4904191.1"/>
    <property type="molecule type" value="Genomic_DNA"/>
</dbReference>
<sequence length="375" mass="38858">MEEEQSHGSSTLVIAVLALGGVMAMGVPVVGVAGLALVADMQASANSGCVPATVVSDEDPEDAVINVPNGWGPLVEEAAKTAGLPASVAAAQLNQESNWNPNAGSSAGAQGIAQFMPETWAQYGNGGEVTDPEDAIFAYGRYMAGLRNEVKSLAGDDADQLVRLTLAAYNAGPGAVLEHEGVPPFAETQRYVETILDGGQIEFSAGCEAPTGGKAWDGDLGEGEWTTPLPGGKFTSGYGGRNVPGVPDWAQNHMGLDFATPGAGSGAGGPVIAPTDLRITGFNAADGCVIAKVDNDDDPDFGFAFCHLNSWGVQKGQKLTRGDVIGVEGNRGQFGMATHLHFEIYRPGAPDVVFPYQGYNIDPEPILREKGAWPT</sequence>
<organism evidence="4 5">
    <name type="scientific">Kocuria oceani</name>
    <dbReference type="NCBI Taxonomy" id="988827"/>
    <lineage>
        <taxon>Bacteria</taxon>
        <taxon>Bacillati</taxon>
        <taxon>Actinomycetota</taxon>
        <taxon>Actinomycetes</taxon>
        <taxon>Micrococcales</taxon>
        <taxon>Micrococcaceae</taxon>
        <taxon>Kocuria</taxon>
    </lineage>
</organism>
<dbReference type="Gene3D" id="1.10.530.10">
    <property type="match status" value="1"/>
</dbReference>
<dbReference type="RefSeq" id="WP_277552506.1">
    <property type="nucleotide sequence ID" value="NZ_JARAMH010000029.1"/>
</dbReference>
<dbReference type="PANTHER" id="PTHR37423">
    <property type="entry name" value="SOLUBLE LYTIC MUREIN TRANSGLYCOSYLASE-RELATED"/>
    <property type="match status" value="1"/>
</dbReference>
<keyword evidence="1" id="KW-0472">Membrane</keyword>
<name>A0ABV9TLB8_9MICC</name>
<protein>
    <submittedName>
        <fullName evidence="4">Transglycosylase SLT domain-containing protein</fullName>
    </submittedName>
</protein>
<dbReference type="InterPro" id="IPR016047">
    <property type="entry name" value="M23ase_b-sheet_dom"/>
</dbReference>
<keyword evidence="1" id="KW-0812">Transmembrane</keyword>
<accession>A0ABV9TLB8</accession>
<dbReference type="InterPro" id="IPR011055">
    <property type="entry name" value="Dup_hybrid_motif"/>
</dbReference>
<evidence type="ECO:0000313" key="4">
    <source>
        <dbReference type="EMBL" id="MFC4904191.1"/>
    </source>
</evidence>
<evidence type="ECO:0000259" key="3">
    <source>
        <dbReference type="Pfam" id="PF01551"/>
    </source>
</evidence>
<reference evidence="5" key="1">
    <citation type="journal article" date="2019" name="Int. J. Syst. Evol. Microbiol.">
        <title>The Global Catalogue of Microorganisms (GCM) 10K type strain sequencing project: providing services to taxonomists for standard genome sequencing and annotation.</title>
        <authorList>
            <consortium name="The Broad Institute Genomics Platform"/>
            <consortium name="The Broad Institute Genome Sequencing Center for Infectious Disease"/>
            <person name="Wu L."/>
            <person name="Ma J."/>
        </authorList>
    </citation>
    <scope>NUCLEOTIDE SEQUENCE [LARGE SCALE GENOMIC DNA]</scope>
    <source>
        <strain evidence="5">CGMCC 4.6946</strain>
    </source>
</reference>
<dbReference type="Pfam" id="PF01551">
    <property type="entry name" value="Peptidase_M23"/>
    <property type="match status" value="1"/>
</dbReference>
<proteinExistence type="predicted"/>
<dbReference type="Pfam" id="PF01464">
    <property type="entry name" value="SLT"/>
    <property type="match status" value="1"/>
</dbReference>
<dbReference type="InterPro" id="IPR023346">
    <property type="entry name" value="Lysozyme-like_dom_sf"/>
</dbReference>
<feature type="transmembrane region" description="Helical" evidence="1">
    <location>
        <begin position="12"/>
        <end position="39"/>
    </location>
</feature>
<comment type="caution">
    <text evidence="4">The sequence shown here is derived from an EMBL/GenBank/DDBJ whole genome shotgun (WGS) entry which is preliminary data.</text>
</comment>
<gene>
    <name evidence="4" type="ORF">ACFPCS_11505</name>
</gene>
<dbReference type="PANTHER" id="PTHR37423:SF2">
    <property type="entry name" value="MEMBRANE-BOUND LYTIC MUREIN TRANSGLYCOSYLASE C"/>
    <property type="match status" value="1"/>
</dbReference>
<dbReference type="CDD" id="cd00254">
    <property type="entry name" value="LT-like"/>
    <property type="match status" value="1"/>
</dbReference>
<dbReference type="Gene3D" id="2.70.70.10">
    <property type="entry name" value="Glucose Permease (Domain IIA)"/>
    <property type="match status" value="1"/>
</dbReference>
<dbReference type="SUPFAM" id="SSF51261">
    <property type="entry name" value="Duplicated hybrid motif"/>
    <property type="match status" value="1"/>
</dbReference>
<keyword evidence="1" id="KW-1133">Transmembrane helix</keyword>
<dbReference type="Proteomes" id="UP001595797">
    <property type="component" value="Unassembled WGS sequence"/>
</dbReference>
<feature type="domain" description="Transglycosylase SLT" evidence="2">
    <location>
        <begin position="74"/>
        <end position="181"/>
    </location>
</feature>